<dbReference type="GO" id="GO:0005739">
    <property type="term" value="C:mitochondrion"/>
    <property type="evidence" value="ECO:0007669"/>
    <property type="project" value="UniProtKB-ARBA"/>
</dbReference>
<dbReference type="FunFam" id="1.25.40.10:FF:000573">
    <property type="entry name" value="Pentatricopeptide repeat-containing protein mitochondrial"/>
    <property type="match status" value="1"/>
</dbReference>
<dbReference type="PROSITE" id="PS51375">
    <property type="entry name" value="PPR"/>
    <property type="match status" value="4"/>
</dbReference>
<dbReference type="Pfam" id="PF13041">
    <property type="entry name" value="PPR_2"/>
    <property type="match status" value="1"/>
</dbReference>
<feature type="repeat" description="PPR" evidence="3">
    <location>
        <begin position="313"/>
        <end position="347"/>
    </location>
</feature>
<comment type="similarity">
    <text evidence="2">Belongs to the PPR family. PCMP-E subfamily.</text>
</comment>
<gene>
    <name evidence="4" type="ORF">Scep_008420</name>
</gene>
<keyword evidence="5" id="KW-1185">Reference proteome</keyword>
<name>A0AAP0PM22_9MAGN</name>
<dbReference type="PANTHER" id="PTHR47926">
    <property type="entry name" value="PENTATRICOPEPTIDE REPEAT-CONTAINING PROTEIN"/>
    <property type="match status" value="1"/>
</dbReference>
<dbReference type="PANTHER" id="PTHR47926:SF524">
    <property type="entry name" value="(WILD MALAYSIAN BANANA) HYPOTHETICAL PROTEIN"/>
    <property type="match status" value="1"/>
</dbReference>
<sequence>MLNRQHIFQTIDRATKRLCQGFKNYHSSQHAFHPFEEIPQPKPISVHQSMLSSLCRERPYEAIEIFRTQILQSGVSSIDEVVVAIGLKACRGDVKLGCQMHGLAIFSGLDSFLTVSNSLMSLYCKAGFFEEAFGMFENLSSPDIVSWNTILSGFQCSKKGVEFAIQMHREGVAFDAVTYTTVLAFCSSVDELNILGIQLHALIFKHGLDTDTFVGNALVTIYARWARMSEAERVFAEIPDKDLISWNSMLSGYNQEGNCGLEAIWVFVEMVREGLKLDRVSFASVVAACGHERNLNFGIQLHSLILRTGCSAYVSVCNVMMSMYSKCEAVSEAKEVFESMIERNVISWTTMISIDEEKALSHFREMRLDGVPPNEVTFVGLIHAISIKNTVKEGQAIHGQCTKVGFSFKQPVSNSLITMYAKFGSMEDSMKVFSEISFRELISCNALISGYVQNNMFQEALQAFQTTILETKPNEFTFGSVLSAIGAAEPIPLSHGQRCHSRIIKLGLETNLVVSGALVDMYAKRGSIEDSRKIFEEIPQKSLVAWTSIISAFARHDDFKSVMDLFEKMEIGGVQPDSITFLAILTACSHKGMVDTGLRVFNSMVRNNQIEPSQEHYSCVIDMLGRAGRLKEAEEFIHRMPMKPGISALQSLLGACKMYGNVEMGRRAAEALMELEPMESGSYVVMSNLYAERGEWEKVARIRKGMRDKGVKKEVGFSWVDVNDSMLMHGFSSDDKSHPQTRNIYRTVEFLAAEMRFLETRHGSMRDVEDDLALAM</sequence>
<evidence type="ECO:0000256" key="2">
    <source>
        <dbReference type="ARBA" id="ARBA00061659"/>
    </source>
</evidence>
<feature type="repeat" description="PPR" evidence="3">
    <location>
        <begin position="577"/>
        <end position="611"/>
    </location>
</feature>
<reference evidence="4 5" key="1">
    <citation type="submission" date="2024-01" db="EMBL/GenBank/DDBJ databases">
        <title>Genome assemblies of Stephania.</title>
        <authorList>
            <person name="Yang L."/>
        </authorList>
    </citation>
    <scope>NUCLEOTIDE SEQUENCE [LARGE SCALE GENOMIC DNA]</scope>
    <source>
        <strain evidence="4">JXDWG</strain>
        <tissue evidence="4">Leaf</tissue>
    </source>
</reference>
<evidence type="ECO:0000256" key="1">
    <source>
        <dbReference type="ARBA" id="ARBA00022737"/>
    </source>
</evidence>
<keyword evidence="1" id="KW-0677">Repeat</keyword>
<proteinExistence type="inferred from homology"/>
<dbReference type="NCBIfam" id="TIGR00756">
    <property type="entry name" value="PPR"/>
    <property type="match status" value="6"/>
</dbReference>
<dbReference type="FunFam" id="1.25.40.10:FF:000453">
    <property type="entry name" value="Pentatricopeptide repeat-containing protein mitochondrial"/>
    <property type="match status" value="1"/>
</dbReference>
<evidence type="ECO:0000256" key="3">
    <source>
        <dbReference type="PROSITE-ProRule" id="PRU00708"/>
    </source>
</evidence>
<dbReference type="EMBL" id="JBBNAG010000003">
    <property type="protein sequence ID" value="KAK9149663.1"/>
    <property type="molecule type" value="Genomic_DNA"/>
</dbReference>
<evidence type="ECO:0008006" key="6">
    <source>
        <dbReference type="Google" id="ProtNLM"/>
    </source>
</evidence>
<dbReference type="Pfam" id="PF20431">
    <property type="entry name" value="E_motif"/>
    <property type="match status" value="1"/>
</dbReference>
<dbReference type="AlphaFoldDB" id="A0AAP0PM22"/>
<comment type="caution">
    <text evidence="4">The sequence shown here is derived from an EMBL/GenBank/DDBJ whole genome shotgun (WGS) entry which is preliminary data.</text>
</comment>
<organism evidence="4 5">
    <name type="scientific">Stephania cephalantha</name>
    <dbReference type="NCBI Taxonomy" id="152367"/>
    <lineage>
        <taxon>Eukaryota</taxon>
        <taxon>Viridiplantae</taxon>
        <taxon>Streptophyta</taxon>
        <taxon>Embryophyta</taxon>
        <taxon>Tracheophyta</taxon>
        <taxon>Spermatophyta</taxon>
        <taxon>Magnoliopsida</taxon>
        <taxon>Ranunculales</taxon>
        <taxon>Menispermaceae</taxon>
        <taxon>Menispermoideae</taxon>
        <taxon>Cissampelideae</taxon>
        <taxon>Stephania</taxon>
    </lineage>
</organism>
<dbReference type="Gene3D" id="1.25.40.10">
    <property type="entry name" value="Tetratricopeptide repeat domain"/>
    <property type="match status" value="4"/>
</dbReference>
<feature type="repeat" description="PPR" evidence="3">
    <location>
        <begin position="542"/>
        <end position="576"/>
    </location>
</feature>
<protein>
    <recommendedName>
        <fullName evidence="6">Pentatricopeptide repeat-containing protein</fullName>
    </recommendedName>
</protein>
<dbReference type="InterPro" id="IPR002885">
    <property type="entry name" value="PPR_rpt"/>
</dbReference>
<feature type="repeat" description="PPR" evidence="3">
    <location>
        <begin position="242"/>
        <end position="277"/>
    </location>
</feature>
<dbReference type="Proteomes" id="UP001419268">
    <property type="component" value="Unassembled WGS sequence"/>
</dbReference>
<evidence type="ECO:0000313" key="5">
    <source>
        <dbReference type="Proteomes" id="UP001419268"/>
    </source>
</evidence>
<dbReference type="InterPro" id="IPR046960">
    <property type="entry name" value="PPR_At4g14850-like_plant"/>
</dbReference>
<dbReference type="Pfam" id="PF01535">
    <property type="entry name" value="PPR"/>
    <property type="match status" value="7"/>
</dbReference>
<dbReference type="InterPro" id="IPR011990">
    <property type="entry name" value="TPR-like_helical_dom_sf"/>
</dbReference>
<dbReference type="GO" id="GO:0003723">
    <property type="term" value="F:RNA binding"/>
    <property type="evidence" value="ECO:0007669"/>
    <property type="project" value="InterPro"/>
</dbReference>
<dbReference type="FunFam" id="1.25.40.10:FF:000205">
    <property type="entry name" value="Pentatricopeptide repeat-containing protein, mitochondrial"/>
    <property type="match status" value="1"/>
</dbReference>
<evidence type="ECO:0000313" key="4">
    <source>
        <dbReference type="EMBL" id="KAK9149663.1"/>
    </source>
</evidence>
<dbReference type="InterPro" id="IPR046848">
    <property type="entry name" value="E_motif"/>
</dbReference>
<accession>A0AAP0PM22</accession>
<dbReference type="GO" id="GO:0009451">
    <property type="term" value="P:RNA modification"/>
    <property type="evidence" value="ECO:0007669"/>
    <property type="project" value="InterPro"/>
</dbReference>